<dbReference type="RefSeq" id="WP_042684385.1">
    <property type="nucleotide sequence ID" value="NZ_DUIH01000002.1"/>
</dbReference>
<gene>
    <name evidence="1" type="ORF">HA299_00490</name>
</gene>
<comment type="caution">
    <text evidence="1">The sequence shown here is derived from an EMBL/GenBank/DDBJ whole genome shotgun (WGS) entry which is preliminary data.</text>
</comment>
<organism evidence="1 2">
    <name type="scientific">Methermicoccus shengliensis</name>
    <dbReference type="NCBI Taxonomy" id="660064"/>
    <lineage>
        <taxon>Archaea</taxon>
        <taxon>Methanobacteriati</taxon>
        <taxon>Methanobacteriota</taxon>
        <taxon>Stenosarchaea group</taxon>
        <taxon>Methanomicrobia</taxon>
        <taxon>Methanosarcinales</taxon>
        <taxon>Methermicoccaceae</taxon>
        <taxon>Methermicoccus</taxon>
    </lineage>
</organism>
<reference evidence="1" key="1">
    <citation type="journal article" date="2020" name="bioRxiv">
        <title>A rank-normalized archaeal taxonomy based on genome phylogeny resolves widespread incomplete and uneven classifications.</title>
        <authorList>
            <person name="Rinke C."/>
            <person name="Chuvochina M."/>
            <person name="Mussig A.J."/>
            <person name="Chaumeil P.-A."/>
            <person name="Waite D.W."/>
            <person name="Whitman W.B."/>
            <person name="Parks D.H."/>
            <person name="Hugenholtz P."/>
        </authorList>
    </citation>
    <scope>NUCLEOTIDE SEQUENCE</scope>
    <source>
        <strain evidence="1">UBA12518</strain>
    </source>
</reference>
<accession>A0A832VWQ4</accession>
<protein>
    <submittedName>
        <fullName evidence="1">Uncharacterized protein</fullName>
    </submittedName>
</protein>
<evidence type="ECO:0000313" key="2">
    <source>
        <dbReference type="Proteomes" id="UP000600363"/>
    </source>
</evidence>
<sequence>MSELLRALVLLLVGCATLSTGCVQPQEPTYLNESLRIAEQFIRTAPTFAYDGDESTLTLVDSNQLSPSSWEFTFTFQSRTAGYGNRAGMMVAQVLTNHTAVIRVEDGDVVYAVYDGVWDELNQRMIEE</sequence>
<proteinExistence type="predicted"/>
<name>A0A832VWQ4_9EURY</name>
<dbReference type="AlphaFoldDB" id="A0A832VWQ4"/>
<evidence type="ECO:0000313" key="1">
    <source>
        <dbReference type="EMBL" id="HIH69093.1"/>
    </source>
</evidence>
<dbReference type="PROSITE" id="PS51257">
    <property type="entry name" value="PROKAR_LIPOPROTEIN"/>
    <property type="match status" value="1"/>
</dbReference>
<dbReference type="Proteomes" id="UP000600363">
    <property type="component" value="Unassembled WGS sequence"/>
</dbReference>
<dbReference type="EMBL" id="DUIH01000002">
    <property type="protein sequence ID" value="HIH69093.1"/>
    <property type="molecule type" value="Genomic_DNA"/>
</dbReference>